<protein>
    <recommendedName>
        <fullName evidence="1">DUF6788 domain-containing protein</fullName>
    </recommendedName>
</protein>
<comment type="caution">
    <text evidence="2">The sequence shown here is derived from an EMBL/GenBank/DDBJ whole genome shotgun (WGS) entry which is preliminary data.</text>
</comment>
<dbReference type="AlphaFoldDB" id="A0A1F7SHQ7"/>
<name>A0A1F7SHQ7_9BACT</name>
<dbReference type="Proteomes" id="UP000178082">
    <property type="component" value="Unassembled WGS sequence"/>
</dbReference>
<dbReference type="InterPro" id="IPR046738">
    <property type="entry name" value="DUF6788"/>
</dbReference>
<organism evidence="2 3">
    <name type="scientific">Candidatus Schekmanbacteria bacterium RIFCSPLOWO2_12_FULL_38_15</name>
    <dbReference type="NCBI Taxonomy" id="1817883"/>
    <lineage>
        <taxon>Bacteria</taxon>
        <taxon>Candidatus Schekmaniibacteriota</taxon>
    </lineage>
</organism>
<reference evidence="2 3" key="1">
    <citation type="journal article" date="2016" name="Nat. Commun.">
        <title>Thousands of microbial genomes shed light on interconnected biogeochemical processes in an aquifer system.</title>
        <authorList>
            <person name="Anantharaman K."/>
            <person name="Brown C.T."/>
            <person name="Hug L.A."/>
            <person name="Sharon I."/>
            <person name="Castelle C.J."/>
            <person name="Probst A.J."/>
            <person name="Thomas B.C."/>
            <person name="Singh A."/>
            <person name="Wilkins M.J."/>
            <person name="Karaoz U."/>
            <person name="Brodie E.L."/>
            <person name="Williams K.H."/>
            <person name="Hubbard S.S."/>
            <person name="Banfield J.F."/>
        </authorList>
    </citation>
    <scope>NUCLEOTIDE SEQUENCE [LARGE SCALE GENOMIC DNA]</scope>
</reference>
<accession>A0A1F7SHQ7</accession>
<gene>
    <name evidence="2" type="ORF">A3G31_07375</name>
</gene>
<dbReference type="EMBL" id="MGDI01000025">
    <property type="protein sequence ID" value="OGL53322.1"/>
    <property type="molecule type" value="Genomic_DNA"/>
</dbReference>
<evidence type="ECO:0000259" key="1">
    <source>
        <dbReference type="Pfam" id="PF20586"/>
    </source>
</evidence>
<proteinExistence type="predicted"/>
<dbReference type="Pfam" id="PF20586">
    <property type="entry name" value="DUF6788"/>
    <property type="match status" value="1"/>
</dbReference>
<sequence>MRGVIKGVLAEELENSLRMKKEYDEVLGKLPKGCISIKKIKGHEYYYLVKREGKKVKHIYRGKISGKEKKKYEEAKILRAKYRQLLSQVKKQIRFLRSSLRGKEAI</sequence>
<feature type="domain" description="DUF6788" evidence="1">
    <location>
        <begin position="12"/>
        <end position="65"/>
    </location>
</feature>
<evidence type="ECO:0000313" key="2">
    <source>
        <dbReference type="EMBL" id="OGL53322.1"/>
    </source>
</evidence>
<dbReference type="STRING" id="1817883.A3G31_07375"/>
<evidence type="ECO:0000313" key="3">
    <source>
        <dbReference type="Proteomes" id="UP000178082"/>
    </source>
</evidence>